<reference evidence="1" key="2">
    <citation type="submission" date="2020-09" db="EMBL/GenBank/DDBJ databases">
        <authorList>
            <person name="Sun Q."/>
            <person name="Zhou Y."/>
        </authorList>
    </citation>
    <scope>NUCLEOTIDE SEQUENCE</scope>
    <source>
        <strain evidence="1">CGMCC 1.14988</strain>
    </source>
</reference>
<organism evidence="1 2">
    <name type="scientific">Egicoccus halophilus</name>
    <dbReference type="NCBI Taxonomy" id="1670830"/>
    <lineage>
        <taxon>Bacteria</taxon>
        <taxon>Bacillati</taxon>
        <taxon>Actinomycetota</taxon>
        <taxon>Nitriliruptoria</taxon>
        <taxon>Egicoccales</taxon>
        <taxon>Egicoccaceae</taxon>
        <taxon>Egicoccus</taxon>
    </lineage>
</organism>
<dbReference type="Proteomes" id="UP000650511">
    <property type="component" value="Unassembled WGS sequence"/>
</dbReference>
<gene>
    <name evidence="1" type="ORF">GCM10011354_29400</name>
</gene>
<evidence type="ECO:0000313" key="1">
    <source>
        <dbReference type="EMBL" id="GGI08502.1"/>
    </source>
</evidence>
<evidence type="ECO:0000313" key="2">
    <source>
        <dbReference type="Proteomes" id="UP000650511"/>
    </source>
</evidence>
<comment type="caution">
    <text evidence="1">The sequence shown here is derived from an EMBL/GenBank/DDBJ whole genome shotgun (WGS) entry which is preliminary data.</text>
</comment>
<proteinExistence type="predicted"/>
<dbReference type="AlphaFoldDB" id="A0A8J3EV54"/>
<reference evidence="1" key="1">
    <citation type="journal article" date="2014" name="Int. J. Syst. Evol. Microbiol.">
        <title>Complete genome sequence of Corynebacterium casei LMG S-19264T (=DSM 44701T), isolated from a smear-ripened cheese.</title>
        <authorList>
            <consortium name="US DOE Joint Genome Institute (JGI-PGF)"/>
            <person name="Walter F."/>
            <person name="Albersmeier A."/>
            <person name="Kalinowski J."/>
            <person name="Ruckert C."/>
        </authorList>
    </citation>
    <scope>NUCLEOTIDE SEQUENCE</scope>
    <source>
        <strain evidence="1">CGMCC 1.14988</strain>
    </source>
</reference>
<accession>A0A8J3EV54</accession>
<name>A0A8J3EV54_9ACTN</name>
<dbReference type="EMBL" id="BMHA01000012">
    <property type="protein sequence ID" value="GGI08502.1"/>
    <property type="molecule type" value="Genomic_DNA"/>
</dbReference>
<keyword evidence="2" id="KW-1185">Reference proteome</keyword>
<sequence>MAVEVETVGPAQLEWDTGQRRGVLRFVEHGRGGRVEAERLVRRLQGWVGDSAVPYDFLVDCSEIVDVDASWRAIWGEHFRADRDHATLAWFNANPRIQLIVLMFIKGTGVTGQAFATEDEARDWLSGQRVPS</sequence>
<dbReference type="RefSeq" id="WP_165404078.1">
    <property type="nucleotide sequence ID" value="NZ_BMHA01000012.1"/>
</dbReference>
<protein>
    <submittedName>
        <fullName evidence="1">Uncharacterized protein</fullName>
    </submittedName>
</protein>